<evidence type="ECO:0000313" key="3">
    <source>
        <dbReference type="EMBL" id="ERM03445.1"/>
    </source>
</evidence>
<comment type="caution">
    <text evidence="3">The sequence shown here is derived from an EMBL/GenBank/DDBJ whole genome shotgun (WGS) entry which is preliminary data.</text>
</comment>
<dbReference type="InterPro" id="IPR029016">
    <property type="entry name" value="GAF-like_dom_sf"/>
</dbReference>
<dbReference type="PATRIC" id="fig|1337887.3.peg.387"/>
<dbReference type="PRINTS" id="PR01590">
    <property type="entry name" value="HTHFIS"/>
</dbReference>
<dbReference type="Pfam" id="PF01590">
    <property type="entry name" value="GAF"/>
    <property type="match status" value="1"/>
</dbReference>
<dbReference type="InterPro" id="IPR009057">
    <property type="entry name" value="Homeodomain-like_sf"/>
</dbReference>
<protein>
    <submittedName>
        <fullName evidence="3">Fis family transcriptional regulator</fullName>
    </submittedName>
</protein>
<dbReference type="EMBL" id="ASXJ01000015">
    <property type="protein sequence ID" value="ERM03445.1"/>
    <property type="molecule type" value="Genomic_DNA"/>
</dbReference>
<evidence type="ECO:0000259" key="2">
    <source>
        <dbReference type="Pfam" id="PF02954"/>
    </source>
</evidence>
<dbReference type="GO" id="GO:0043565">
    <property type="term" value="F:sequence-specific DNA binding"/>
    <property type="evidence" value="ECO:0007669"/>
    <property type="project" value="InterPro"/>
</dbReference>
<organism evidence="3 4">
    <name type="scientific">Brucella intermedia 229E</name>
    <dbReference type="NCBI Taxonomy" id="1337887"/>
    <lineage>
        <taxon>Bacteria</taxon>
        <taxon>Pseudomonadati</taxon>
        <taxon>Pseudomonadota</taxon>
        <taxon>Alphaproteobacteria</taxon>
        <taxon>Hyphomicrobiales</taxon>
        <taxon>Brucellaceae</taxon>
        <taxon>Brucella/Ochrobactrum group</taxon>
        <taxon>Brucella</taxon>
    </lineage>
</organism>
<dbReference type="Pfam" id="PF02954">
    <property type="entry name" value="HTH_8"/>
    <property type="match status" value="1"/>
</dbReference>
<proteinExistence type="predicted"/>
<name>U4VBU2_9HYPH</name>
<feature type="domain" description="GAF" evidence="1">
    <location>
        <begin position="67"/>
        <end position="203"/>
    </location>
</feature>
<dbReference type="Gene3D" id="1.10.10.60">
    <property type="entry name" value="Homeodomain-like"/>
    <property type="match status" value="1"/>
</dbReference>
<dbReference type="InterPro" id="IPR002197">
    <property type="entry name" value="HTH_Fis"/>
</dbReference>
<evidence type="ECO:0000313" key="4">
    <source>
        <dbReference type="Proteomes" id="UP000016842"/>
    </source>
</evidence>
<sequence>MGTPQDRTHADRIQSAITTAGGAARSALVASWRRSAELHGLDPAEPGSVRTLSDGEFRTAHQRIERLVSIAQASMDRLYLAVGGVGCCVLLADSEGVPVERRGAPGDDDTFYRWGGLWTGAVWSEQSEGTNGIGTCIVEQRPLTIHRDQHFHTRNIGLSCTVAPIHDHQGGRLMAALDVSSCRADLTEAFAQLISVAVIDAARRIEAENFRQAFPDARIMLAPSPDRTGGALIAVDKDDLVVGATRAARLALELDDDALASPLPAADLLGGTPADPREDMAESERGGVILRALARAEGNISFAAQLLGISRATLHRKLNRLKIIRAH</sequence>
<accession>U4VBU2</accession>
<dbReference type="SUPFAM" id="SSF46689">
    <property type="entry name" value="Homeodomain-like"/>
    <property type="match status" value="1"/>
</dbReference>
<dbReference type="Gene3D" id="3.30.450.40">
    <property type="match status" value="1"/>
</dbReference>
<feature type="domain" description="DNA binding HTH" evidence="2">
    <location>
        <begin position="288"/>
        <end position="320"/>
    </location>
</feature>
<dbReference type="Proteomes" id="UP000016842">
    <property type="component" value="Unassembled WGS sequence"/>
</dbReference>
<gene>
    <name evidence="3" type="ORF">Q644_11140</name>
</gene>
<evidence type="ECO:0000259" key="1">
    <source>
        <dbReference type="Pfam" id="PF01590"/>
    </source>
</evidence>
<dbReference type="InterPro" id="IPR003018">
    <property type="entry name" value="GAF"/>
</dbReference>
<dbReference type="SUPFAM" id="SSF55781">
    <property type="entry name" value="GAF domain-like"/>
    <property type="match status" value="1"/>
</dbReference>
<dbReference type="AlphaFoldDB" id="U4VBU2"/>
<reference evidence="3 4" key="1">
    <citation type="journal article" date="2014" name="FEMS Microbiol. Lett.">
        <title>Genome sequencing analysis reveals virulence-related gene content of Ochrobactrum intermedium strain 229E, a urease-positive strain isolated from the human gastric niche.</title>
        <authorList>
            <person name="Kulkarni G.J."/>
            <person name="Shetty S."/>
            <person name="Dharne M.S."/>
            <person name="Shouche Y.S."/>
        </authorList>
    </citation>
    <scope>NUCLEOTIDE SEQUENCE [LARGE SCALE GENOMIC DNA]</scope>
    <source>
        <strain evidence="3 4">229E</strain>
    </source>
</reference>